<comment type="caution">
    <text evidence="1">The sequence shown here is derived from an EMBL/GenBank/DDBJ whole genome shotgun (WGS) entry which is preliminary data.</text>
</comment>
<dbReference type="Proteomes" id="UP000256900">
    <property type="component" value="Unassembled WGS sequence"/>
</dbReference>
<protein>
    <submittedName>
        <fullName evidence="1">Uncharacterized protein</fullName>
    </submittedName>
</protein>
<evidence type="ECO:0000313" key="1">
    <source>
        <dbReference type="EMBL" id="REF87360.1"/>
    </source>
</evidence>
<proteinExistence type="predicted"/>
<gene>
    <name evidence="1" type="ORF">DES32_0980</name>
</gene>
<evidence type="ECO:0000313" key="2">
    <source>
        <dbReference type="Proteomes" id="UP000256900"/>
    </source>
</evidence>
<reference evidence="1 2" key="1">
    <citation type="submission" date="2018-08" db="EMBL/GenBank/DDBJ databases">
        <title>Genomic Encyclopedia of Type Strains, Phase IV (KMG-IV): sequencing the most valuable type-strain genomes for metagenomic binning, comparative biology and taxonomic classification.</title>
        <authorList>
            <person name="Goeker M."/>
        </authorList>
    </citation>
    <scope>NUCLEOTIDE SEQUENCE [LARGE SCALE GENOMIC DNA]</scope>
    <source>
        <strain evidence="1 2">BW863</strain>
    </source>
</reference>
<accession>A0A3D9Z028</accession>
<organism evidence="1 2">
    <name type="scientific">Methylovirgula ligni</name>
    <dbReference type="NCBI Taxonomy" id="569860"/>
    <lineage>
        <taxon>Bacteria</taxon>
        <taxon>Pseudomonadati</taxon>
        <taxon>Pseudomonadota</taxon>
        <taxon>Alphaproteobacteria</taxon>
        <taxon>Hyphomicrobiales</taxon>
        <taxon>Beijerinckiaceae</taxon>
        <taxon>Methylovirgula</taxon>
    </lineage>
</organism>
<name>A0A3D9Z028_9HYPH</name>
<dbReference type="EMBL" id="QUMO01000002">
    <property type="protein sequence ID" value="REF87360.1"/>
    <property type="molecule type" value="Genomic_DNA"/>
</dbReference>
<sequence length="84" mass="9560">MLRLLGGKDAAMGWHVRYIDQALKHELLSQEWATEEEALEDAWNLAQQDGIEITAIEGPDEETVPMEDVQAWFDHRIKKEAGPS</sequence>
<keyword evidence="2" id="KW-1185">Reference proteome</keyword>
<dbReference type="AlphaFoldDB" id="A0A3D9Z028"/>